<feature type="domain" description="RNase H type-1" evidence="2">
    <location>
        <begin position="326"/>
        <end position="457"/>
    </location>
</feature>
<organism evidence="3">
    <name type="scientific">Oryza glumipatula</name>
    <dbReference type="NCBI Taxonomy" id="40148"/>
    <lineage>
        <taxon>Eukaryota</taxon>
        <taxon>Viridiplantae</taxon>
        <taxon>Streptophyta</taxon>
        <taxon>Embryophyta</taxon>
        <taxon>Tracheophyta</taxon>
        <taxon>Spermatophyta</taxon>
        <taxon>Magnoliopsida</taxon>
        <taxon>Liliopsida</taxon>
        <taxon>Poales</taxon>
        <taxon>Poaceae</taxon>
        <taxon>BOP clade</taxon>
        <taxon>Oryzoideae</taxon>
        <taxon>Oryzeae</taxon>
        <taxon>Oryzinae</taxon>
        <taxon>Oryza</taxon>
    </lineage>
</organism>
<keyword evidence="4" id="KW-1185">Reference proteome</keyword>
<dbReference type="PANTHER" id="PTHR46387:SF13">
    <property type="entry name" value="OS10G0458700 PROTEIN"/>
    <property type="match status" value="1"/>
</dbReference>
<reference evidence="3" key="1">
    <citation type="submission" date="2015-04" db="UniProtKB">
        <authorList>
            <consortium name="EnsemblPlants"/>
        </authorList>
    </citation>
    <scope>IDENTIFICATION</scope>
</reference>
<dbReference type="EnsemblPlants" id="OGLUM10G12060.3">
    <property type="protein sequence ID" value="OGLUM10G12060.3"/>
    <property type="gene ID" value="OGLUM10G12060"/>
</dbReference>
<dbReference type="InterPro" id="IPR002156">
    <property type="entry name" value="RNaseH_domain"/>
</dbReference>
<dbReference type="Pfam" id="PF13456">
    <property type="entry name" value="RVT_3"/>
    <property type="match status" value="1"/>
</dbReference>
<proteinExistence type="predicted"/>
<accession>A0A0E0BBB7</accession>
<feature type="compositionally biased region" description="Basic residues" evidence="1">
    <location>
        <begin position="29"/>
        <end position="53"/>
    </location>
</feature>
<dbReference type="GO" id="GO:0003676">
    <property type="term" value="F:nucleic acid binding"/>
    <property type="evidence" value="ECO:0007669"/>
    <property type="project" value="InterPro"/>
</dbReference>
<dbReference type="Gramene" id="OGLUM10G12060.3">
    <property type="protein sequence ID" value="OGLUM10G12060.3"/>
    <property type="gene ID" value="OGLUM10G12060"/>
</dbReference>
<dbReference type="AlphaFoldDB" id="A0A0E0BBB7"/>
<dbReference type="Proteomes" id="UP000026961">
    <property type="component" value="Chromosome 10"/>
</dbReference>
<dbReference type="Gene3D" id="3.30.420.10">
    <property type="entry name" value="Ribonuclease H-like superfamily/Ribonuclease H"/>
    <property type="match status" value="1"/>
</dbReference>
<evidence type="ECO:0000256" key="1">
    <source>
        <dbReference type="SAM" id="MobiDB-lite"/>
    </source>
</evidence>
<dbReference type="InterPro" id="IPR036397">
    <property type="entry name" value="RNaseH_sf"/>
</dbReference>
<dbReference type="GO" id="GO:0004523">
    <property type="term" value="F:RNA-DNA hybrid ribonuclease activity"/>
    <property type="evidence" value="ECO:0007669"/>
    <property type="project" value="InterPro"/>
</dbReference>
<dbReference type="InterPro" id="IPR012337">
    <property type="entry name" value="RNaseH-like_sf"/>
</dbReference>
<sequence>MTEYSRAPCRLGLFLTGPRGAKPSHFLRRLRRPTRSLRRRSSARRSGGRRSRAPSRSPPPSALLSVALSSRPPPPVLHRRPPSLRQLTLAGWPPSPSPAGFRPLSYHRPLGSTLFRRSRRQRSCGVTTSLNFTAFLQVQLCGIAFGTMEEGSDYYLVRKGEMVAVYKSSNDCQAQICSSVSGPAASAYKGNSWSREKEEYLSSRGLSNATYVINAAELREDLFGTLIPCTFQEITVSSSNQSALNHTGVLNNTRYQPGAQSVDLNYDAVGSGQASAEHYSQRINQGYSVRGQAFNRLESRPSSSSHFSPNNLDQSGTVDAQPLSKQYMVCLLHFDGASKGNPGKAGAGAVLMTEDGRVISRLREGLGIVTNNVAEYRGLILGLRYAIRHGFKKIIVYGDSQLVCYQVKGTWQTKNQNMMELCKEVRKLKENFVSFEINHVRREWNAEADRQANIAITLSSGVVSEERGDG</sequence>
<dbReference type="PROSITE" id="PS50879">
    <property type="entry name" value="RNASE_H_1"/>
    <property type="match status" value="1"/>
</dbReference>
<dbReference type="FunFam" id="3.30.420.10:FF:000076">
    <property type="entry name" value="RBR-type E3 ubiquitin transferase"/>
    <property type="match status" value="1"/>
</dbReference>
<dbReference type="SUPFAM" id="SSF53098">
    <property type="entry name" value="Ribonuclease H-like"/>
    <property type="match status" value="1"/>
</dbReference>
<reference evidence="3" key="2">
    <citation type="submission" date="2018-05" db="EMBL/GenBank/DDBJ databases">
        <title>OgluRS3 (Oryza glumaepatula Reference Sequence Version 3).</title>
        <authorList>
            <person name="Zhang J."/>
            <person name="Kudrna D."/>
            <person name="Lee S."/>
            <person name="Talag J."/>
            <person name="Welchert J."/>
            <person name="Wing R.A."/>
        </authorList>
    </citation>
    <scope>NUCLEOTIDE SEQUENCE [LARGE SCALE GENOMIC DNA]</scope>
</reference>
<feature type="region of interest" description="Disordered" evidence="1">
    <location>
        <begin position="29"/>
        <end position="81"/>
    </location>
</feature>
<evidence type="ECO:0000313" key="3">
    <source>
        <dbReference type="EnsemblPlants" id="OGLUM10G12060.3"/>
    </source>
</evidence>
<dbReference type="CDD" id="cd09279">
    <property type="entry name" value="RNase_HI_like"/>
    <property type="match status" value="1"/>
</dbReference>
<name>A0A0E0BBB7_9ORYZ</name>
<protein>
    <recommendedName>
        <fullName evidence="2">RNase H type-1 domain-containing protein</fullName>
    </recommendedName>
</protein>
<evidence type="ECO:0000313" key="4">
    <source>
        <dbReference type="Proteomes" id="UP000026961"/>
    </source>
</evidence>
<dbReference type="PANTHER" id="PTHR46387">
    <property type="entry name" value="POLYNUCLEOTIDYL TRANSFERASE, RIBONUCLEASE H-LIKE SUPERFAMILY PROTEIN"/>
    <property type="match status" value="1"/>
</dbReference>
<evidence type="ECO:0000259" key="2">
    <source>
        <dbReference type="PROSITE" id="PS50879"/>
    </source>
</evidence>